<gene>
    <name evidence="2" type="ORF">CU635_16805</name>
    <name evidence="3" type="ORF">CVD25_19690</name>
</gene>
<dbReference type="Proteomes" id="UP000234951">
    <property type="component" value="Unassembled WGS sequence"/>
</dbReference>
<sequence length="106" mass="12038">MKKLGFMLMALLVGVFIAVQPAEAAYLSEHDKYVEVSNEEARQLADLLGLKDIPLGEETAKLSFQYQEELIAKIETQFNIEIDHYYIWLTVNGEPVLGIDPPFAMY</sequence>
<feature type="signal peptide" evidence="1">
    <location>
        <begin position="1"/>
        <end position="24"/>
    </location>
</feature>
<name>A0A2N5GIT0_9BACI</name>
<reference evidence="3 5" key="2">
    <citation type="submission" date="2017-12" db="EMBL/GenBank/DDBJ databases">
        <title>Comparative Functional Genomics of Dry Heat Resistant strains isolated from the Viking Spacecraft.</title>
        <authorList>
            <person name="Seuylemezian A."/>
            <person name="Cooper K."/>
            <person name="Vaishampayan P."/>
        </authorList>
    </citation>
    <scope>NUCLEOTIDE SEQUENCE [LARGE SCALE GENOMIC DNA]</scope>
    <source>
        <strain evidence="3 5">ATCC 29669</strain>
    </source>
</reference>
<dbReference type="EMBL" id="PGVA01000043">
    <property type="protein sequence ID" value="PLR80922.1"/>
    <property type="molecule type" value="Genomic_DNA"/>
</dbReference>
<accession>A0A2N5GIT0</accession>
<evidence type="ECO:0000256" key="1">
    <source>
        <dbReference type="SAM" id="SignalP"/>
    </source>
</evidence>
<evidence type="ECO:0000313" key="2">
    <source>
        <dbReference type="EMBL" id="PLR80922.1"/>
    </source>
</evidence>
<dbReference type="AlphaFoldDB" id="A0A2N5GIT0"/>
<feature type="chain" id="PRO_5043159329" evidence="1">
    <location>
        <begin position="25"/>
        <end position="106"/>
    </location>
</feature>
<protein>
    <submittedName>
        <fullName evidence="2">8-amino-7-oxononanoate synthase</fullName>
    </submittedName>
</protein>
<dbReference type="Proteomes" id="UP000235114">
    <property type="component" value="Unassembled WGS sequence"/>
</dbReference>
<proteinExistence type="predicted"/>
<evidence type="ECO:0000313" key="5">
    <source>
        <dbReference type="Proteomes" id="UP000235114"/>
    </source>
</evidence>
<organism evidence="2 4">
    <name type="scientific">Bacillus canaveralius</name>
    <dbReference type="NCBI Taxonomy" id="1403243"/>
    <lineage>
        <taxon>Bacteria</taxon>
        <taxon>Bacillati</taxon>
        <taxon>Bacillota</taxon>
        <taxon>Bacilli</taxon>
        <taxon>Bacillales</taxon>
        <taxon>Bacillaceae</taxon>
        <taxon>Bacillus</taxon>
    </lineage>
</organism>
<reference evidence="2 4" key="1">
    <citation type="submission" date="2017-11" db="EMBL/GenBank/DDBJ databases">
        <title>Comparitive Functional Genomics of Dry Heat Resistant strains isolated from the Viking Spacecraft.</title>
        <authorList>
            <person name="Seuylemezian A."/>
            <person name="Cooper K."/>
            <person name="Vaishampayan P."/>
        </authorList>
    </citation>
    <scope>NUCLEOTIDE SEQUENCE [LARGE SCALE GENOMIC DNA]</scope>
    <source>
        <strain evidence="2 4">M4.6</strain>
    </source>
</reference>
<keyword evidence="1" id="KW-0732">Signal</keyword>
<keyword evidence="5" id="KW-1185">Reference proteome</keyword>
<dbReference type="EMBL" id="PGVD01000067">
    <property type="protein sequence ID" value="PLR91210.1"/>
    <property type="molecule type" value="Genomic_DNA"/>
</dbReference>
<evidence type="ECO:0000313" key="3">
    <source>
        <dbReference type="EMBL" id="PLR91210.1"/>
    </source>
</evidence>
<evidence type="ECO:0000313" key="4">
    <source>
        <dbReference type="Proteomes" id="UP000234951"/>
    </source>
</evidence>
<dbReference type="OrthoDB" id="2910639at2"/>
<comment type="caution">
    <text evidence="2">The sequence shown here is derived from an EMBL/GenBank/DDBJ whole genome shotgun (WGS) entry which is preliminary data.</text>
</comment>
<dbReference type="RefSeq" id="WP_101578536.1">
    <property type="nucleotide sequence ID" value="NZ_PGVA01000043.1"/>
</dbReference>